<evidence type="ECO:0000256" key="6">
    <source>
        <dbReference type="ARBA" id="ARBA00023157"/>
    </source>
</evidence>
<dbReference type="Gene3D" id="2.40.70.10">
    <property type="entry name" value="Acid Proteases"/>
    <property type="match status" value="2"/>
</dbReference>
<evidence type="ECO:0000259" key="12">
    <source>
        <dbReference type="PROSITE" id="PS50015"/>
    </source>
</evidence>
<keyword evidence="11" id="KW-0732">Signal</keyword>
<dbReference type="AlphaFoldDB" id="A0A5B7CE01"/>
<dbReference type="Pfam" id="PF03489">
    <property type="entry name" value="SapB_2"/>
    <property type="match status" value="1"/>
</dbReference>
<dbReference type="InterPro" id="IPR021109">
    <property type="entry name" value="Peptidase_aspartic_dom_sf"/>
</dbReference>
<evidence type="ECO:0000256" key="5">
    <source>
        <dbReference type="ARBA" id="ARBA00023145"/>
    </source>
</evidence>
<evidence type="ECO:0000256" key="7">
    <source>
        <dbReference type="ARBA" id="ARBA00023180"/>
    </source>
</evidence>
<dbReference type="SUPFAM" id="SSF47862">
    <property type="entry name" value="Saposin"/>
    <property type="match status" value="1"/>
</dbReference>
<dbReference type="InterPro" id="IPR011001">
    <property type="entry name" value="Saposin-like"/>
</dbReference>
<dbReference type="PANTHER" id="PTHR47966">
    <property type="entry name" value="BETA-SITE APP-CLEAVING ENZYME, ISOFORM A-RELATED"/>
    <property type="match status" value="1"/>
</dbReference>
<accession>A0A5B7CE01</accession>
<comment type="similarity">
    <text evidence="1 10">Belongs to the peptidase A1 family.</text>
</comment>
<dbReference type="InterPro" id="IPR007856">
    <property type="entry name" value="SapB_1"/>
</dbReference>
<dbReference type="Pfam" id="PF00026">
    <property type="entry name" value="Asp"/>
    <property type="match status" value="1"/>
</dbReference>
<dbReference type="InterPro" id="IPR001461">
    <property type="entry name" value="Aspartic_peptidase_A1"/>
</dbReference>
<keyword evidence="6 9" id="KW-1015">Disulfide bond</keyword>
<feature type="chain" id="PRO_5022992250" description="Aspartic proteinase-like" evidence="11">
    <location>
        <begin position="22"/>
        <end position="511"/>
    </location>
</feature>
<feature type="signal peptide" evidence="11">
    <location>
        <begin position="1"/>
        <end position="21"/>
    </location>
</feature>
<reference evidence="14" key="1">
    <citation type="submission" date="2019-08" db="EMBL/GenBank/DDBJ databases">
        <title>Reference gene set and small RNA set construction with multiple tissues from Davidia involucrata Baill.</title>
        <authorList>
            <person name="Yang H."/>
            <person name="Zhou C."/>
            <person name="Li G."/>
            <person name="Wang J."/>
            <person name="Gao P."/>
            <person name="Wang M."/>
            <person name="Wang R."/>
            <person name="Zhao Y."/>
        </authorList>
    </citation>
    <scope>NUCLEOTIDE SEQUENCE</scope>
    <source>
        <tissue evidence="14">Mixed with DoveR01_LX</tissue>
    </source>
</reference>
<evidence type="ECO:0000256" key="2">
    <source>
        <dbReference type="ARBA" id="ARBA00022670"/>
    </source>
</evidence>
<feature type="active site" evidence="8">
    <location>
        <position position="291"/>
    </location>
</feature>
<dbReference type="PROSITE" id="PS51257">
    <property type="entry name" value="PROKAR_LIPOPROTEIN"/>
    <property type="match status" value="1"/>
</dbReference>
<dbReference type="PROSITE" id="PS50015">
    <property type="entry name" value="SAP_B"/>
    <property type="match status" value="2"/>
</dbReference>
<evidence type="ECO:0000256" key="9">
    <source>
        <dbReference type="PIRSR" id="PIRSR601461-2"/>
    </source>
</evidence>
<dbReference type="GO" id="GO:0004190">
    <property type="term" value="F:aspartic-type endopeptidase activity"/>
    <property type="evidence" value="ECO:0007669"/>
    <property type="project" value="UniProtKB-KW"/>
</dbReference>
<dbReference type="GO" id="GO:0006629">
    <property type="term" value="P:lipid metabolic process"/>
    <property type="evidence" value="ECO:0007669"/>
    <property type="project" value="InterPro"/>
</dbReference>
<evidence type="ECO:0000256" key="11">
    <source>
        <dbReference type="SAM" id="SignalP"/>
    </source>
</evidence>
<feature type="domain" description="Peptidase A1" evidence="13">
    <location>
        <begin position="86"/>
        <end position="508"/>
    </location>
</feature>
<evidence type="ECO:0000313" key="14">
    <source>
        <dbReference type="EMBL" id="MPA78631.1"/>
    </source>
</evidence>
<evidence type="ECO:0000259" key="13">
    <source>
        <dbReference type="PROSITE" id="PS51767"/>
    </source>
</evidence>
<dbReference type="PROSITE" id="PS00141">
    <property type="entry name" value="ASP_PROTEASE"/>
    <property type="match status" value="2"/>
</dbReference>
<dbReference type="InterPro" id="IPR033121">
    <property type="entry name" value="PEPTIDASE_A1"/>
</dbReference>
<dbReference type="GO" id="GO:0006508">
    <property type="term" value="P:proteolysis"/>
    <property type="evidence" value="ECO:0007669"/>
    <property type="project" value="UniProtKB-KW"/>
</dbReference>
<feature type="domain" description="Saposin B-type" evidence="12">
    <location>
        <begin position="316"/>
        <end position="356"/>
    </location>
</feature>
<feature type="domain" description="Saposin B-type" evidence="12">
    <location>
        <begin position="381"/>
        <end position="422"/>
    </location>
</feature>
<feature type="active site" evidence="8">
    <location>
        <position position="104"/>
    </location>
</feature>
<keyword evidence="7" id="KW-0325">Glycoprotein</keyword>
<protein>
    <recommendedName>
        <fullName evidence="15">Aspartic proteinase-like</fullName>
    </recommendedName>
</protein>
<dbReference type="EMBL" id="GHES01048072">
    <property type="protein sequence ID" value="MPA78631.1"/>
    <property type="molecule type" value="Transcribed_RNA"/>
</dbReference>
<dbReference type="PANTHER" id="PTHR47966:SF20">
    <property type="entry name" value="ASPARTIC PROTEINASE-LIKE"/>
    <property type="match status" value="1"/>
</dbReference>
<keyword evidence="2 10" id="KW-0645">Protease</keyword>
<dbReference type="InterPro" id="IPR001969">
    <property type="entry name" value="Aspartic_peptidase_AS"/>
</dbReference>
<organism evidence="14">
    <name type="scientific">Davidia involucrata</name>
    <name type="common">Dove tree</name>
    <dbReference type="NCBI Taxonomy" id="16924"/>
    <lineage>
        <taxon>Eukaryota</taxon>
        <taxon>Viridiplantae</taxon>
        <taxon>Streptophyta</taxon>
        <taxon>Embryophyta</taxon>
        <taxon>Tracheophyta</taxon>
        <taxon>Spermatophyta</taxon>
        <taxon>Magnoliopsida</taxon>
        <taxon>eudicotyledons</taxon>
        <taxon>Gunneridae</taxon>
        <taxon>Pentapetalae</taxon>
        <taxon>asterids</taxon>
        <taxon>Cornales</taxon>
        <taxon>Nyssaceae</taxon>
        <taxon>Davidia</taxon>
    </lineage>
</organism>
<evidence type="ECO:0008006" key="15">
    <source>
        <dbReference type="Google" id="ProtNLM"/>
    </source>
</evidence>
<dbReference type="PRINTS" id="PR00792">
    <property type="entry name" value="PEPSIN"/>
</dbReference>
<gene>
    <name evidence="14" type="ORF">Din_048072</name>
</gene>
<dbReference type="Pfam" id="PF05184">
    <property type="entry name" value="SapB_1"/>
    <property type="match status" value="1"/>
</dbReference>
<proteinExistence type="inferred from homology"/>
<dbReference type="PROSITE" id="PS51767">
    <property type="entry name" value="PEPTIDASE_A1"/>
    <property type="match status" value="1"/>
</dbReference>
<dbReference type="InterPro" id="IPR008138">
    <property type="entry name" value="SapB_2"/>
</dbReference>
<keyword evidence="5" id="KW-0865">Zymogen</keyword>
<dbReference type="InterPro" id="IPR008139">
    <property type="entry name" value="SaposinB_dom"/>
</dbReference>
<dbReference type="FunFam" id="2.40.70.10:FF:000115">
    <property type="entry name" value="Lysosomal aspartic protease"/>
    <property type="match status" value="1"/>
</dbReference>
<feature type="disulfide bond" evidence="9">
    <location>
        <begin position="117"/>
        <end position="123"/>
    </location>
</feature>
<keyword evidence="3 10" id="KW-0064">Aspartyl protease</keyword>
<evidence type="ECO:0000256" key="8">
    <source>
        <dbReference type="PIRSR" id="PIRSR601461-1"/>
    </source>
</evidence>
<evidence type="ECO:0000256" key="10">
    <source>
        <dbReference type="RuleBase" id="RU000454"/>
    </source>
</evidence>
<dbReference type="Gene3D" id="1.10.225.10">
    <property type="entry name" value="Saposin-like"/>
    <property type="match status" value="1"/>
</dbReference>
<evidence type="ECO:0000256" key="1">
    <source>
        <dbReference type="ARBA" id="ARBA00007447"/>
    </source>
</evidence>
<evidence type="ECO:0000256" key="3">
    <source>
        <dbReference type="ARBA" id="ARBA00022750"/>
    </source>
</evidence>
<evidence type="ECO:0000256" key="4">
    <source>
        <dbReference type="ARBA" id="ARBA00022801"/>
    </source>
</evidence>
<sequence length="511" mass="56542">MIGIKLLLVAICLWGSACTFAFNVSSDGSVRISLKRRHLDLSSVIAAATISRGEVNHSKGLGNITSNLDYSKKGIVYLKNYLDTQYYGEIGIGSPSQHFSVVFDTGSSNVWVPSSKCLSSIACYVHSKYRSRLSRTYTKIGTSCKIPYGSGSIYGIFSQDNMAVGDFVIKDQVFTEITREQFFTLLLAQFDGILGLGFQDISVGLVTPVWYNMVIQGLVTQSIFSFWLNRDPKSQVGGEIVFGGVDWRHFRGDHTYVPVIQNGYWQIEVGDILIANNSTGLCEVGCAAILDSGTSFIAGPTTIVTQINHAIGADGVVSLQCKNVVSKYGELIWKFLISGFEPEKLCVDIGLCLYNRSQHVSGSIETKVGSQNMEGSTVDQKNAMCTFCEMTVFWIQVELKKKKAKDKIFKYVDELCERLPNPRGKSFVNCEDIPNMPYISFTIGNKYFPLSPEQYIMRVEENCSIVCLSGFVALDVPPPEEPLWILGDMFMGAYHTIFDFGNLQIGFAESA</sequence>
<dbReference type="SUPFAM" id="SSF50630">
    <property type="entry name" value="Acid proteases"/>
    <property type="match status" value="1"/>
</dbReference>
<name>A0A5B7CE01_DAVIN</name>
<keyword evidence="4 10" id="KW-0378">Hydrolase</keyword>